<organism evidence="3 4">
    <name type="scientific">Cladophialophora psammophila CBS 110553</name>
    <dbReference type="NCBI Taxonomy" id="1182543"/>
    <lineage>
        <taxon>Eukaryota</taxon>
        <taxon>Fungi</taxon>
        <taxon>Dikarya</taxon>
        <taxon>Ascomycota</taxon>
        <taxon>Pezizomycotina</taxon>
        <taxon>Eurotiomycetes</taxon>
        <taxon>Chaetothyriomycetidae</taxon>
        <taxon>Chaetothyriales</taxon>
        <taxon>Herpotrichiellaceae</taxon>
        <taxon>Cladophialophora</taxon>
    </lineage>
</organism>
<feature type="chain" id="PRO_5004931543" description="GPI anchored protein" evidence="2">
    <location>
        <begin position="28"/>
        <end position="506"/>
    </location>
</feature>
<feature type="region of interest" description="Disordered" evidence="1">
    <location>
        <begin position="238"/>
        <end position="279"/>
    </location>
</feature>
<feature type="compositionally biased region" description="Low complexity" evidence="1">
    <location>
        <begin position="349"/>
        <end position="362"/>
    </location>
</feature>
<comment type="caution">
    <text evidence="3">The sequence shown here is derived from an EMBL/GenBank/DDBJ whole genome shotgun (WGS) entry which is preliminary data.</text>
</comment>
<dbReference type="AlphaFoldDB" id="W9WSX0"/>
<evidence type="ECO:0008006" key="5">
    <source>
        <dbReference type="Google" id="ProtNLM"/>
    </source>
</evidence>
<keyword evidence="2" id="KW-0732">Signal</keyword>
<keyword evidence="4" id="KW-1185">Reference proteome</keyword>
<gene>
    <name evidence="3" type="ORF">A1O5_05103</name>
</gene>
<dbReference type="Proteomes" id="UP000019471">
    <property type="component" value="Unassembled WGS sequence"/>
</dbReference>
<protein>
    <recommendedName>
        <fullName evidence="5">GPI anchored protein</fullName>
    </recommendedName>
</protein>
<sequence>MAPWLQLAALPSSLLVLIASSIPPASCQHLDLRWPYNLPADSKYYPEDELMVKRDMAVQRKLQKSMPTGVRKMSGDPGEKFYLEYWGFEEQEEEFNNYSSDWTNVTFFTSFEQPVRLHDRHQRPRLFRRLLPGWHLFSERDFQCPTGTSPCTSIDRPNSCCATGYTCQLVQDTGLGDVGCCPDGQVCGNALSTSCASGYTSCPNDPGGGCCLPGYACYQVGCVQTSTATILTNPTPSTTTVTSYTTVTPSPSTPSTPSTTTVTSTTKTAPTSTRTSSVTPLPPVISTVTLTVTVTSATTLPLTCSSGYQSCPASLGGGCCPTDRQCGSANCPPLSTSSSATPEPPVRPTSLTTTVETTTTTTTHSTSLSYPVTGCPTGFYACSAYYVGGCCQIGRNCDSTSCPALPSTTLVSGSTLTIVAPTGPGITAPGTLATGNCAKGWMTCAPSVGGGCCPSGYVCGATSCSVPADVTGAGGGVGKQAPNAARKREHFWGGTSWVFMGAWLLF</sequence>
<dbReference type="STRING" id="1182543.W9WSX0"/>
<evidence type="ECO:0000256" key="1">
    <source>
        <dbReference type="SAM" id="MobiDB-lite"/>
    </source>
</evidence>
<evidence type="ECO:0000313" key="4">
    <source>
        <dbReference type="Proteomes" id="UP000019471"/>
    </source>
</evidence>
<name>W9WSX0_9EURO</name>
<dbReference type="GeneID" id="19189823"/>
<dbReference type="PANTHER" id="PTHR39599:SF2">
    <property type="entry name" value="ANCHORED PROTEIN, PUTATIVE (AFU_ORTHOLOGUE AFUA_1G09650)-RELATED"/>
    <property type="match status" value="1"/>
</dbReference>
<dbReference type="EMBL" id="AMGX01000007">
    <property type="protein sequence ID" value="EXJ71297.1"/>
    <property type="molecule type" value="Genomic_DNA"/>
</dbReference>
<evidence type="ECO:0000313" key="3">
    <source>
        <dbReference type="EMBL" id="EXJ71297.1"/>
    </source>
</evidence>
<proteinExistence type="predicted"/>
<reference evidence="3 4" key="1">
    <citation type="submission" date="2013-03" db="EMBL/GenBank/DDBJ databases">
        <title>The Genome Sequence of Cladophialophora psammophila CBS 110553.</title>
        <authorList>
            <consortium name="The Broad Institute Genomics Platform"/>
            <person name="Cuomo C."/>
            <person name="de Hoog S."/>
            <person name="Gorbushina A."/>
            <person name="Walker B."/>
            <person name="Young S.K."/>
            <person name="Zeng Q."/>
            <person name="Gargeya S."/>
            <person name="Fitzgerald M."/>
            <person name="Haas B."/>
            <person name="Abouelleil A."/>
            <person name="Allen A.W."/>
            <person name="Alvarado L."/>
            <person name="Arachchi H.M."/>
            <person name="Berlin A.M."/>
            <person name="Chapman S.B."/>
            <person name="Gainer-Dewar J."/>
            <person name="Goldberg J."/>
            <person name="Griggs A."/>
            <person name="Gujja S."/>
            <person name="Hansen M."/>
            <person name="Howarth C."/>
            <person name="Imamovic A."/>
            <person name="Ireland A."/>
            <person name="Larimer J."/>
            <person name="McCowan C."/>
            <person name="Murphy C."/>
            <person name="Pearson M."/>
            <person name="Poon T.W."/>
            <person name="Priest M."/>
            <person name="Roberts A."/>
            <person name="Saif S."/>
            <person name="Shea T."/>
            <person name="Sisk P."/>
            <person name="Sykes S."/>
            <person name="Wortman J."/>
            <person name="Nusbaum C."/>
            <person name="Birren B."/>
        </authorList>
    </citation>
    <scope>NUCLEOTIDE SEQUENCE [LARGE SCALE GENOMIC DNA]</scope>
    <source>
        <strain evidence="3 4">CBS 110553</strain>
    </source>
</reference>
<dbReference type="OrthoDB" id="2426396at2759"/>
<dbReference type="HOGENOM" id="CLU_044725_0_0_1"/>
<accession>W9WSX0</accession>
<feature type="signal peptide" evidence="2">
    <location>
        <begin position="1"/>
        <end position="27"/>
    </location>
</feature>
<dbReference type="RefSeq" id="XP_007743896.1">
    <property type="nucleotide sequence ID" value="XM_007745706.1"/>
</dbReference>
<evidence type="ECO:0000256" key="2">
    <source>
        <dbReference type="SAM" id="SignalP"/>
    </source>
</evidence>
<feature type="region of interest" description="Disordered" evidence="1">
    <location>
        <begin position="333"/>
        <end position="362"/>
    </location>
</feature>
<dbReference type="PANTHER" id="PTHR39599">
    <property type="entry name" value="GPI-ANCHORED PROTEIN (EUROFUNG)-RELATED-RELATED"/>
    <property type="match status" value="1"/>
</dbReference>
<dbReference type="eggNOG" id="ENOG502S5QM">
    <property type="taxonomic scope" value="Eukaryota"/>
</dbReference>